<protein>
    <recommendedName>
        <fullName evidence="1">Peptidase M20 dimerisation domain-containing protein</fullName>
    </recommendedName>
</protein>
<dbReference type="Gene3D" id="3.30.70.360">
    <property type="match status" value="1"/>
</dbReference>
<dbReference type="InterPro" id="IPR052030">
    <property type="entry name" value="Peptidase_M20/M20A_hydrolases"/>
</dbReference>
<dbReference type="FunFam" id="3.30.70.360:FF:000004">
    <property type="entry name" value="Peptidase M20 domain-containing protein 2"/>
    <property type="match status" value="1"/>
</dbReference>
<name>A0A1V6SM93_9EURO</name>
<dbReference type="PANTHER" id="PTHR30575">
    <property type="entry name" value="PEPTIDASE M20"/>
    <property type="match status" value="1"/>
</dbReference>
<dbReference type="GO" id="GO:0016805">
    <property type="term" value="F:dipeptidase activity"/>
    <property type="evidence" value="ECO:0007669"/>
    <property type="project" value="TreeGrafter"/>
</dbReference>
<dbReference type="InterPro" id="IPR011650">
    <property type="entry name" value="Peptidase_M20_dimer"/>
</dbReference>
<sequence length="239" mass="26157">MPGRVRLLGCPAEEGGAGKVKLINMAQIPWAGVNALDAATLAYSAVGMLRQHIRPSDRINIILPEGGTAHNVIPDKSRILCSVRSENFSEMEALHTRVENCCNGAALATGCTVDLMKAMEPYADIRPNESICVEFQRYMNSCGREFVCDLQHKDINAFSTDMGNVSYEVPSFHGHYFIPTPQGTAMHTEGFRDVSKTPDSHGITMNVAKGMAVTGVKILLDEEFAARARSDVDQDKKLR</sequence>
<dbReference type="PANTHER" id="PTHR30575:SF0">
    <property type="entry name" value="XAA-ARG DIPEPTIDASE"/>
    <property type="match status" value="1"/>
</dbReference>
<dbReference type="InterPro" id="IPR036264">
    <property type="entry name" value="Bact_exopeptidase_dim_dom"/>
</dbReference>
<dbReference type="SUPFAM" id="SSF53187">
    <property type="entry name" value="Zn-dependent exopeptidases"/>
    <property type="match status" value="1"/>
</dbReference>
<dbReference type="SUPFAM" id="SSF55031">
    <property type="entry name" value="Bacterial exopeptidase dimerisation domain"/>
    <property type="match status" value="1"/>
</dbReference>
<feature type="domain" description="Peptidase M20 dimerisation" evidence="1">
    <location>
        <begin position="28"/>
        <end position="105"/>
    </location>
</feature>
<dbReference type="Proteomes" id="UP000191342">
    <property type="component" value="Unassembled WGS sequence"/>
</dbReference>
<evidence type="ECO:0000313" key="2">
    <source>
        <dbReference type="EMBL" id="OQE14789.1"/>
    </source>
</evidence>
<dbReference type="OrthoDB" id="6119954at2759"/>
<dbReference type="Pfam" id="PF07687">
    <property type="entry name" value="M20_dimer"/>
    <property type="match status" value="1"/>
</dbReference>
<accession>A0A1V6SM93</accession>
<reference evidence="3" key="1">
    <citation type="journal article" date="2017" name="Nat. Microbiol.">
        <title>Global analysis of biosynthetic gene clusters reveals vast potential of secondary metabolite production in Penicillium species.</title>
        <authorList>
            <person name="Nielsen J.C."/>
            <person name="Grijseels S."/>
            <person name="Prigent S."/>
            <person name="Ji B."/>
            <person name="Dainat J."/>
            <person name="Nielsen K.F."/>
            <person name="Frisvad J.C."/>
            <person name="Workman M."/>
            <person name="Nielsen J."/>
        </authorList>
    </citation>
    <scope>NUCLEOTIDE SEQUENCE [LARGE SCALE GENOMIC DNA]</scope>
    <source>
        <strain evidence="3">IBT 14082</strain>
    </source>
</reference>
<dbReference type="EMBL" id="MLQL01000035">
    <property type="protein sequence ID" value="OQE14789.1"/>
    <property type="molecule type" value="Genomic_DNA"/>
</dbReference>
<gene>
    <name evidence="2" type="ORF">PENFLA_c035G06733</name>
</gene>
<comment type="caution">
    <text evidence="2">The sequence shown here is derived from an EMBL/GenBank/DDBJ whole genome shotgun (WGS) entry which is preliminary data.</text>
</comment>
<evidence type="ECO:0000259" key="1">
    <source>
        <dbReference type="Pfam" id="PF07687"/>
    </source>
</evidence>
<dbReference type="AlphaFoldDB" id="A0A1V6SM93"/>
<keyword evidence="3" id="KW-1185">Reference proteome</keyword>
<proteinExistence type="predicted"/>
<dbReference type="Gene3D" id="3.40.630.10">
    <property type="entry name" value="Zn peptidases"/>
    <property type="match status" value="1"/>
</dbReference>
<organism evidence="2 3">
    <name type="scientific">Penicillium flavigenum</name>
    <dbReference type="NCBI Taxonomy" id="254877"/>
    <lineage>
        <taxon>Eukaryota</taxon>
        <taxon>Fungi</taxon>
        <taxon>Dikarya</taxon>
        <taxon>Ascomycota</taxon>
        <taxon>Pezizomycotina</taxon>
        <taxon>Eurotiomycetes</taxon>
        <taxon>Eurotiomycetidae</taxon>
        <taxon>Eurotiales</taxon>
        <taxon>Aspergillaceae</taxon>
        <taxon>Penicillium</taxon>
    </lineage>
</organism>
<evidence type="ECO:0000313" key="3">
    <source>
        <dbReference type="Proteomes" id="UP000191342"/>
    </source>
</evidence>